<dbReference type="Gene3D" id="3.40.50.300">
    <property type="entry name" value="P-loop containing nucleotide triphosphate hydrolases"/>
    <property type="match status" value="1"/>
</dbReference>
<evidence type="ECO:0000256" key="5">
    <source>
        <dbReference type="ARBA" id="ARBA00023163"/>
    </source>
</evidence>
<dbReference type="Gene3D" id="1.10.10.60">
    <property type="entry name" value="Homeodomain-like"/>
    <property type="match status" value="1"/>
</dbReference>
<name>A0ABU7FZU0_9ALTE</name>
<protein>
    <submittedName>
        <fullName evidence="7">Sigma-54-dependent Fis family transcriptional regulator</fullName>
    </submittedName>
</protein>
<keyword evidence="1" id="KW-0547">Nucleotide-binding</keyword>
<reference evidence="7 8" key="2">
    <citation type="submission" date="2023-12" db="EMBL/GenBank/DDBJ databases">
        <authorList>
            <consortium name="Cladostephus spongiosus"/>
            <person name="Lorente B."/>
            <person name="Cabral C."/>
            <person name="Frias J."/>
            <person name="Faria J."/>
            <person name="Toubarro D."/>
        </authorList>
    </citation>
    <scope>NUCLEOTIDE SEQUENCE [LARGE SCALE GENOMIC DNA]</scope>
    <source>
        <strain evidence="7 8">ZMCS4</strain>
    </source>
</reference>
<dbReference type="Pfam" id="PF25601">
    <property type="entry name" value="AAA_lid_14"/>
    <property type="match status" value="1"/>
</dbReference>
<sequence length="587" mass="65772">MTNKLQLPSSINASWLRSQHAGLKEQVAPQVLRLADCELAERHHRHQSLISLVERYAYPLFEQMMAHCSSRLILSDVDGYLIHHWGVKRYNDKLATIALESGVNWLEQHKGTNAIGTAIATKQAVSVIGEQHFIQQHRFMSCSACPIFSPKGDLIAILDITSEQQRHSQQTMLLSASLAQQVETALLCQLPESHYRIDLAAQPHLLNSGWQGIVVADSEGKVLGLNPMARQLVDKLHVGQTLASHFGEDWQKTYLADKAQLHLQTKALKAKPIISKRAVSKSDSRDPRVNTAWWQACKVVSKSIPLLILGETGVGKERFVKQLHQQSQRAGKALQAVNCAALPNELVEAELFGYQAGAFTGASPKGFVGKIRQADGGFLFLDEIGEMPLAAQARLLRVLQEREVVPVGGNQAYKVDIQVVAATHVNLQQRVSEGLFREDLYYRLKGLQISLPALRERSDIGLLINKLHQSYCEHKQDIEQRLFSKMLAYTWPGNLRELDNFMQVACLMTEQQALLRSTDLPESLQQQLALTSSAEQSCEQPELQQTIEQNIAQVYQHCQGNVTKSAKLLGISRNTLYRKLRHLKLKH</sequence>
<keyword evidence="2" id="KW-0067">ATP-binding</keyword>
<keyword evidence="4" id="KW-0238">DNA-binding</keyword>
<dbReference type="PROSITE" id="PS00675">
    <property type="entry name" value="SIGMA54_INTERACT_1"/>
    <property type="match status" value="1"/>
</dbReference>
<evidence type="ECO:0000256" key="2">
    <source>
        <dbReference type="ARBA" id="ARBA00022840"/>
    </source>
</evidence>
<evidence type="ECO:0000313" key="7">
    <source>
        <dbReference type="EMBL" id="MEE1672615.1"/>
    </source>
</evidence>
<dbReference type="InterPro" id="IPR025662">
    <property type="entry name" value="Sigma_54_int_dom_ATP-bd_1"/>
</dbReference>
<evidence type="ECO:0000313" key="8">
    <source>
        <dbReference type="Proteomes" id="UP001310248"/>
    </source>
</evidence>
<gene>
    <name evidence="7" type="ORF">SNR37_002018</name>
</gene>
<evidence type="ECO:0000256" key="4">
    <source>
        <dbReference type="ARBA" id="ARBA00023125"/>
    </source>
</evidence>
<dbReference type="PROSITE" id="PS50045">
    <property type="entry name" value="SIGMA54_INTERACT_4"/>
    <property type="match status" value="1"/>
</dbReference>
<proteinExistence type="predicted"/>
<evidence type="ECO:0000259" key="6">
    <source>
        <dbReference type="PROSITE" id="PS50045"/>
    </source>
</evidence>
<organism evidence="7 8">
    <name type="scientific">Agarivorans aestuarii</name>
    <dbReference type="NCBI Taxonomy" id="1563703"/>
    <lineage>
        <taxon>Bacteria</taxon>
        <taxon>Pseudomonadati</taxon>
        <taxon>Pseudomonadota</taxon>
        <taxon>Gammaproteobacteria</taxon>
        <taxon>Alteromonadales</taxon>
        <taxon>Alteromonadaceae</taxon>
        <taxon>Agarivorans</taxon>
    </lineage>
</organism>
<dbReference type="Proteomes" id="UP001310248">
    <property type="component" value="Unassembled WGS sequence"/>
</dbReference>
<dbReference type="Pfam" id="PF01590">
    <property type="entry name" value="GAF"/>
    <property type="match status" value="1"/>
</dbReference>
<dbReference type="InterPro" id="IPR009057">
    <property type="entry name" value="Homeodomain-like_sf"/>
</dbReference>
<dbReference type="Pfam" id="PF02954">
    <property type="entry name" value="HTH_8"/>
    <property type="match status" value="1"/>
</dbReference>
<evidence type="ECO:0000256" key="3">
    <source>
        <dbReference type="ARBA" id="ARBA00023015"/>
    </source>
</evidence>
<dbReference type="InterPro" id="IPR003018">
    <property type="entry name" value="GAF"/>
</dbReference>
<dbReference type="PRINTS" id="PR01590">
    <property type="entry name" value="HTHFIS"/>
</dbReference>
<keyword evidence="8" id="KW-1185">Reference proteome</keyword>
<dbReference type="PANTHER" id="PTHR32071">
    <property type="entry name" value="TRANSCRIPTIONAL REGULATORY PROTEIN"/>
    <property type="match status" value="1"/>
</dbReference>
<keyword evidence="5" id="KW-0804">Transcription</keyword>
<dbReference type="Gene3D" id="3.30.450.40">
    <property type="match status" value="1"/>
</dbReference>
<dbReference type="Gene3D" id="1.10.8.60">
    <property type="match status" value="1"/>
</dbReference>
<dbReference type="SUPFAM" id="SSF46689">
    <property type="entry name" value="Homeodomain-like"/>
    <property type="match status" value="1"/>
</dbReference>
<dbReference type="Pfam" id="PF00158">
    <property type="entry name" value="Sigma54_activat"/>
    <property type="match status" value="1"/>
</dbReference>
<dbReference type="PROSITE" id="PS00688">
    <property type="entry name" value="SIGMA54_INTERACT_3"/>
    <property type="match status" value="1"/>
</dbReference>
<dbReference type="InterPro" id="IPR029016">
    <property type="entry name" value="GAF-like_dom_sf"/>
</dbReference>
<dbReference type="PANTHER" id="PTHR32071:SF77">
    <property type="entry name" value="TRANSCRIPTIONAL REGULATORY PROTEIN"/>
    <property type="match status" value="1"/>
</dbReference>
<dbReference type="EMBL" id="JAYDYW010000004">
    <property type="protein sequence ID" value="MEE1672615.1"/>
    <property type="molecule type" value="Genomic_DNA"/>
</dbReference>
<dbReference type="InterPro" id="IPR027417">
    <property type="entry name" value="P-loop_NTPase"/>
</dbReference>
<dbReference type="InterPro" id="IPR002197">
    <property type="entry name" value="HTH_Fis"/>
</dbReference>
<dbReference type="SMART" id="SM00382">
    <property type="entry name" value="AAA"/>
    <property type="match status" value="1"/>
</dbReference>
<dbReference type="InterPro" id="IPR058031">
    <property type="entry name" value="AAA_lid_NorR"/>
</dbReference>
<reference evidence="8" key="1">
    <citation type="submission" date="2023-07" db="EMBL/GenBank/DDBJ databases">
        <title>Draft genome sequence of Agarivorans aestuarii strain ZMCS4, a CAZymes producing bacteria isolated from the marine brown algae Clodostephus spongiosus.</title>
        <authorList>
            <person name="Lorente B."/>
            <person name="Cabral C."/>
            <person name="Frias J."/>
            <person name="Faria J."/>
            <person name="Toubarro D."/>
        </authorList>
    </citation>
    <scope>NUCLEOTIDE SEQUENCE [LARGE SCALE GENOMIC DNA]</scope>
    <source>
        <strain evidence="8">ZMCS4</strain>
    </source>
</reference>
<dbReference type="InterPro" id="IPR025944">
    <property type="entry name" value="Sigma_54_int_dom_CS"/>
</dbReference>
<dbReference type="SUPFAM" id="SSF52540">
    <property type="entry name" value="P-loop containing nucleoside triphosphate hydrolases"/>
    <property type="match status" value="1"/>
</dbReference>
<dbReference type="CDD" id="cd00009">
    <property type="entry name" value="AAA"/>
    <property type="match status" value="1"/>
</dbReference>
<feature type="domain" description="Sigma-54 factor interaction" evidence="6">
    <location>
        <begin position="298"/>
        <end position="507"/>
    </location>
</feature>
<dbReference type="InterPro" id="IPR002078">
    <property type="entry name" value="Sigma_54_int"/>
</dbReference>
<dbReference type="RefSeq" id="WP_329774065.1">
    <property type="nucleotide sequence ID" value="NZ_JAYDYW010000004.1"/>
</dbReference>
<keyword evidence="3" id="KW-0805">Transcription regulation</keyword>
<evidence type="ECO:0000256" key="1">
    <source>
        <dbReference type="ARBA" id="ARBA00022741"/>
    </source>
</evidence>
<dbReference type="InterPro" id="IPR003593">
    <property type="entry name" value="AAA+_ATPase"/>
</dbReference>
<accession>A0ABU7FZU0</accession>
<comment type="caution">
    <text evidence="7">The sequence shown here is derived from an EMBL/GenBank/DDBJ whole genome shotgun (WGS) entry which is preliminary data.</text>
</comment>